<reference evidence="8" key="1">
    <citation type="submission" date="2023-01" db="EMBL/GenBank/DDBJ databases">
        <title>The growth and conidiation of Purpureocillium lavendulum are regulated by nitrogen source and histone H3K14 acetylation.</title>
        <authorList>
            <person name="Tang P."/>
            <person name="Han J."/>
            <person name="Zhang C."/>
            <person name="Tang P."/>
            <person name="Qi F."/>
            <person name="Zhang K."/>
            <person name="Liang L."/>
        </authorList>
    </citation>
    <scope>NUCLEOTIDE SEQUENCE</scope>
    <source>
        <strain evidence="8">YMF1.00683</strain>
    </source>
</reference>
<feature type="domain" description="N-acetyltransferase" evidence="7">
    <location>
        <begin position="393"/>
        <end position="551"/>
    </location>
</feature>
<dbReference type="Pfam" id="PF12311">
    <property type="entry name" value="DUF3632"/>
    <property type="match status" value="1"/>
</dbReference>
<evidence type="ECO:0000256" key="2">
    <source>
        <dbReference type="ARBA" id="ARBA00022692"/>
    </source>
</evidence>
<dbReference type="InterPro" id="IPR016181">
    <property type="entry name" value="Acyl_CoA_acyltransferase"/>
</dbReference>
<comment type="similarity">
    <text evidence="5">Belongs to the SAT4 family.</text>
</comment>
<keyword evidence="2 6" id="KW-0812">Transmembrane</keyword>
<dbReference type="Proteomes" id="UP001163105">
    <property type="component" value="Unassembled WGS sequence"/>
</dbReference>
<feature type="transmembrane region" description="Helical" evidence="6">
    <location>
        <begin position="338"/>
        <end position="358"/>
    </location>
</feature>
<dbReference type="PANTHER" id="PTHR33048:SF143">
    <property type="entry name" value="EXTRACELLULAR MEMBRANE PROTEIN CFEM DOMAIN-CONTAINING PROTEIN-RELATED"/>
    <property type="match status" value="1"/>
</dbReference>
<dbReference type="Gene3D" id="3.40.630.30">
    <property type="match status" value="1"/>
</dbReference>
<accession>A0AB34FJM7</accession>
<dbReference type="InterPro" id="IPR000182">
    <property type="entry name" value="GNAT_dom"/>
</dbReference>
<dbReference type="Pfam" id="PF00583">
    <property type="entry name" value="Acetyltransf_1"/>
    <property type="match status" value="1"/>
</dbReference>
<dbReference type="EMBL" id="JAQHRD010000006">
    <property type="protein sequence ID" value="KAJ6439259.1"/>
    <property type="molecule type" value="Genomic_DNA"/>
</dbReference>
<feature type="transmembrane region" description="Helical" evidence="6">
    <location>
        <begin position="225"/>
        <end position="246"/>
    </location>
</feature>
<organism evidence="8 9">
    <name type="scientific">Purpureocillium lavendulum</name>
    <dbReference type="NCBI Taxonomy" id="1247861"/>
    <lineage>
        <taxon>Eukaryota</taxon>
        <taxon>Fungi</taxon>
        <taxon>Dikarya</taxon>
        <taxon>Ascomycota</taxon>
        <taxon>Pezizomycotina</taxon>
        <taxon>Sordariomycetes</taxon>
        <taxon>Hypocreomycetidae</taxon>
        <taxon>Hypocreales</taxon>
        <taxon>Ophiocordycipitaceae</taxon>
        <taxon>Purpureocillium</taxon>
    </lineage>
</organism>
<dbReference type="CDD" id="cd04301">
    <property type="entry name" value="NAT_SF"/>
    <property type="match status" value="1"/>
</dbReference>
<protein>
    <submittedName>
        <fullName evidence="8">Sec14 cytosolic factor</fullName>
    </submittedName>
</protein>
<dbReference type="PANTHER" id="PTHR33048">
    <property type="entry name" value="PTH11-LIKE INTEGRAL MEMBRANE PROTEIN (AFU_ORTHOLOGUE AFUA_5G11245)"/>
    <property type="match status" value="1"/>
</dbReference>
<evidence type="ECO:0000256" key="4">
    <source>
        <dbReference type="ARBA" id="ARBA00023136"/>
    </source>
</evidence>
<evidence type="ECO:0000256" key="3">
    <source>
        <dbReference type="ARBA" id="ARBA00022989"/>
    </source>
</evidence>
<dbReference type="InterPro" id="IPR049326">
    <property type="entry name" value="Rhodopsin_dom_fungi"/>
</dbReference>
<evidence type="ECO:0000256" key="5">
    <source>
        <dbReference type="ARBA" id="ARBA00038359"/>
    </source>
</evidence>
<feature type="transmembrane region" description="Helical" evidence="6">
    <location>
        <begin position="258"/>
        <end position="278"/>
    </location>
</feature>
<dbReference type="AlphaFoldDB" id="A0AB34FJM7"/>
<evidence type="ECO:0000313" key="9">
    <source>
        <dbReference type="Proteomes" id="UP001163105"/>
    </source>
</evidence>
<dbReference type="InterPro" id="IPR022085">
    <property type="entry name" value="OpdG"/>
</dbReference>
<name>A0AB34FJM7_9HYPO</name>
<evidence type="ECO:0000313" key="8">
    <source>
        <dbReference type="EMBL" id="KAJ6439259.1"/>
    </source>
</evidence>
<proteinExistence type="inferred from homology"/>
<evidence type="ECO:0000259" key="7">
    <source>
        <dbReference type="PROSITE" id="PS51186"/>
    </source>
</evidence>
<evidence type="ECO:0000256" key="6">
    <source>
        <dbReference type="SAM" id="Phobius"/>
    </source>
</evidence>
<dbReference type="GO" id="GO:0016747">
    <property type="term" value="F:acyltransferase activity, transferring groups other than amino-acyl groups"/>
    <property type="evidence" value="ECO:0007669"/>
    <property type="project" value="InterPro"/>
</dbReference>
<comment type="caution">
    <text evidence="8">The sequence shown here is derived from an EMBL/GenBank/DDBJ whole genome shotgun (WGS) entry which is preliminary data.</text>
</comment>
<dbReference type="Pfam" id="PF20684">
    <property type="entry name" value="Fung_rhodopsin"/>
    <property type="match status" value="1"/>
</dbReference>
<evidence type="ECO:0000256" key="1">
    <source>
        <dbReference type="ARBA" id="ARBA00004141"/>
    </source>
</evidence>
<comment type="subcellular location">
    <subcellularLocation>
        <location evidence="1">Membrane</location>
        <topology evidence="1">Multi-pass membrane protein</topology>
    </subcellularLocation>
</comment>
<sequence>MDRESSSGLPRYIIEMESSPLYRVLETLVKEPDASVRDVLEQFSRLTSAATSSNANTPLGAHPYNTWCCIIEIAKRTAPQRQFGLVDFVTQLQKTKLYDPGTGEQLKSEGYLLWTELPALGYTAADEWNACAKTLVDVAEPGITDQEARRYENMLSLLAQLSSAADVDYTDTRVPELDFSLWSLRAFKDAFEPRNPTDAATRTASTKNLTASACGEPVRDRTRELATITIALAFLVSITETLKFFWVIFPSGNVQRVLWITFAVTTAWGVAFVICGIFQCRPISFFWTHWDGLHEGYCVDPNAIAWSNAITNIAFDLWILIIPLSQLRGLQLHWKKKAGVAMMFCLGTFVTVVSILRLQALVYFASTTNITWNFYDTSRWSTVEICLGIDSVLTFREVTEDNWRAVANLSVKDGQVGNLAPNVWSLCEAQYSEDAWVRAIYADETLVGMLMMAIWDPDEAYYIWRFMIDGRYQNLGYGRRGVQHAIAHVRQHNPQAKKLGVMSTPPEGKQSSNALKNVKPQDSPYLFYQKLGFKQVAPPDEDGEIMMSIDL</sequence>
<keyword evidence="9" id="KW-1185">Reference proteome</keyword>
<dbReference type="GO" id="GO:0016020">
    <property type="term" value="C:membrane"/>
    <property type="evidence" value="ECO:0007669"/>
    <property type="project" value="UniProtKB-SubCell"/>
</dbReference>
<dbReference type="InterPro" id="IPR052337">
    <property type="entry name" value="SAT4-like"/>
</dbReference>
<keyword evidence="3 6" id="KW-1133">Transmembrane helix</keyword>
<gene>
    <name evidence="8" type="ORF">O9K51_07144</name>
</gene>
<keyword evidence="4 6" id="KW-0472">Membrane</keyword>
<dbReference type="PROSITE" id="PS51186">
    <property type="entry name" value="GNAT"/>
    <property type="match status" value="1"/>
</dbReference>
<dbReference type="SUPFAM" id="SSF55729">
    <property type="entry name" value="Acyl-CoA N-acyltransferases (Nat)"/>
    <property type="match status" value="1"/>
</dbReference>